<dbReference type="HOGENOM" id="CLU_042941_2_0_1"/>
<keyword evidence="3" id="KW-1133">Transmembrane helix</keyword>
<dbReference type="Proteomes" id="UP000030752">
    <property type="component" value="Unassembled WGS sequence"/>
</dbReference>
<keyword evidence="3" id="KW-0472">Membrane</keyword>
<dbReference type="PANTHER" id="PTHR33365:SF12">
    <property type="entry name" value="TAT PATHWAY SIGNAL SEQUENCE"/>
    <property type="match status" value="1"/>
</dbReference>
<dbReference type="Pfam" id="PF11807">
    <property type="entry name" value="UstYa"/>
    <property type="match status" value="1"/>
</dbReference>
<dbReference type="GeneID" id="19973678"/>
<evidence type="ECO:0000313" key="4">
    <source>
        <dbReference type="EMBL" id="ETN38308.1"/>
    </source>
</evidence>
<gene>
    <name evidence="4" type="ORF">HMPREF1541_06339</name>
</gene>
<accession>W2RRG0</accession>
<dbReference type="InParanoid" id="W2RRG0"/>
<protein>
    <recommendedName>
        <fullName evidence="6">Oxidase ustYa</fullName>
    </recommendedName>
</protein>
<organism evidence="4 5">
    <name type="scientific">Cyphellophora europaea (strain CBS 101466)</name>
    <name type="common">Phialophora europaea</name>
    <dbReference type="NCBI Taxonomy" id="1220924"/>
    <lineage>
        <taxon>Eukaryota</taxon>
        <taxon>Fungi</taxon>
        <taxon>Dikarya</taxon>
        <taxon>Ascomycota</taxon>
        <taxon>Pezizomycotina</taxon>
        <taxon>Eurotiomycetes</taxon>
        <taxon>Chaetothyriomycetidae</taxon>
        <taxon>Chaetothyriales</taxon>
        <taxon>Cyphellophoraceae</taxon>
        <taxon>Cyphellophora</taxon>
    </lineage>
</organism>
<proteinExistence type="inferred from homology"/>
<feature type="transmembrane region" description="Helical" evidence="3">
    <location>
        <begin position="52"/>
        <end position="75"/>
    </location>
</feature>
<name>W2RRG0_CYPE1</name>
<dbReference type="RefSeq" id="XP_008718897.1">
    <property type="nucleotide sequence ID" value="XM_008720675.1"/>
</dbReference>
<keyword evidence="5" id="KW-1185">Reference proteome</keyword>
<evidence type="ECO:0000256" key="2">
    <source>
        <dbReference type="SAM" id="MobiDB-lite"/>
    </source>
</evidence>
<feature type="region of interest" description="Disordered" evidence="2">
    <location>
        <begin position="259"/>
        <end position="287"/>
    </location>
</feature>
<dbReference type="eggNOG" id="ENOG502T1QG">
    <property type="taxonomic scope" value="Eukaryota"/>
</dbReference>
<sequence length="287" mass="31722">MSDSDDLENLQCRPEGYDMGLASQKLLDTPFTPNDNPADRHRPLHHRLLPSVVHILLLAVGICLGVFCGSFLGLIRPQSPQQSLSRFQNSPAYGAVAAHPLETRPDMHVGPRNPYSGAPKPETDNAWAALLKGYNLRVPSSSLSQEHAPSIPLSDGSGNVWVSLGMYHHLHCLDSIRHQIHGRNCISQDSTTEADGFPKHLDHCIDTLRQWLMCQPDLSLRSVYWREDGLSAAANNSITHECVNWDALQEWVDQHSISAKDEAVQRPDGALFDGPEPPPPRCATKQS</sequence>
<evidence type="ECO:0008006" key="6">
    <source>
        <dbReference type="Google" id="ProtNLM"/>
    </source>
</evidence>
<reference evidence="4 5" key="1">
    <citation type="submission" date="2013-03" db="EMBL/GenBank/DDBJ databases">
        <title>The Genome Sequence of Phialophora europaea CBS 101466.</title>
        <authorList>
            <consortium name="The Broad Institute Genomics Platform"/>
            <person name="Cuomo C."/>
            <person name="de Hoog S."/>
            <person name="Gorbushina A."/>
            <person name="Walker B."/>
            <person name="Young S.K."/>
            <person name="Zeng Q."/>
            <person name="Gargeya S."/>
            <person name="Fitzgerald M."/>
            <person name="Haas B."/>
            <person name="Abouelleil A."/>
            <person name="Allen A.W."/>
            <person name="Alvarado L."/>
            <person name="Arachchi H.M."/>
            <person name="Berlin A.M."/>
            <person name="Chapman S.B."/>
            <person name="Gainer-Dewar J."/>
            <person name="Goldberg J."/>
            <person name="Griggs A."/>
            <person name="Gujja S."/>
            <person name="Hansen M."/>
            <person name="Howarth C."/>
            <person name="Imamovic A."/>
            <person name="Ireland A."/>
            <person name="Larimer J."/>
            <person name="McCowan C."/>
            <person name="Murphy C."/>
            <person name="Pearson M."/>
            <person name="Poon T.W."/>
            <person name="Priest M."/>
            <person name="Roberts A."/>
            <person name="Saif S."/>
            <person name="Shea T."/>
            <person name="Sisk P."/>
            <person name="Sykes S."/>
            <person name="Wortman J."/>
            <person name="Nusbaum C."/>
            <person name="Birren B."/>
        </authorList>
    </citation>
    <scope>NUCLEOTIDE SEQUENCE [LARGE SCALE GENOMIC DNA]</scope>
    <source>
        <strain evidence="4 5">CBS 101466</strain>
    </source>
</reference>
<dbReference type="AlphaFoldDB" id="W2RRG0"/>
<evidence type="ECO:0000313" key="5">
    <source>
        <dbReference type="Proteomes" id="UP000030752"/>
    </source>
</evidence>
<dbReference type="PANTHER" id="PTHR33365">
    <property type="entry name" value="YALI0B05434P"/>
    <property type="match status" value="1"/>
</dbReference>
<comment type="similarity">
    <text evidence="1">Belongs to the ustYa family.</text>
</comment>
<dbReference type="GO" id="GO:0043386">
    <property type="term" value="P:mycotoxin biosynthetic process"/>
    <property type="evidence" value="ECO:0007669"/>
    <property type="project" value="InterPro"/>
</dbReference>
<dbReference type="OrthoDB" id="3687641at2759"/>
<dbReference type="InterPro" id="IPR021765">
    <property type="entry name" value="UstYa-like"/>
</dbReference>
<dbReference type="EMBL" id="KB822722">
    <property type="protein sequence ID" value="ETN38308.1"/>
    <property type="molecule type" value="Genomic_DNA"/>
</dbReference>
<dbReference type="STRING" id="1220924.W2RRG0"/>
<evidence type="ECO:0000256" key="1">
    <source>
        <dbReference type="ARBA" id="ARBA00035112"/>
    </source>
</evidence>
<keyword evidence="3" id="KW-0812">Transmembrane</keyword>
<evidence type="ECO:0000256" key="3">
    <source>
        <dbReference type="SAM" id="Phobius"/>
    </source>
</evidence>
<dbReference type="VEuPathDB" id="FungiDB:HMPREF1541_06339"/>
<feature type="region of interest" description="Disordered" evidence="2">
    <location>
        <begin position="101"/>
        <end position="121"/>
    </location>
</feature>